<dbReference type="PRINTS" id="PR00607">
    <property type="entry name" value="CYTCHROMECIE"/>
</dbReference>
<evidence type="ECO:0000256" key="2">
    <source>
        <dbReference type="ARBA" id="ARBA00022617"/>
    </source>
</evidence>
<evidence type="ECO:0000313" key="8">
    <source>
        <dbReference type="Proteomes" id="UP001238603"/>
    </source>
</evidence>
<dbReference type="Proteomes" id="UP001238603">
    <property type="component" value="Unassembled WGS sequence"/>
</dbReference>
<gene>
    <name evidence="7" type="ORF">QRD43_06700</name>
</gene>
<dbReference type="PANTHER" id="PTHR40942:SF4">
    <property type="entry name" value="CYTOCHROME C5"/>
    <property type="match status" value="1"/>
</dbReference>
<proteinExistence type="predicted"/>
<evidence type="ECO:0000256" key="5">
    <source>
        <dbReference type="ARBA" id="ARBA00023004"/>
    </source>
</evidence>
<dbReference type="InterPro" id="IPR036909">
    <property type="entry name" value="Cyt_c-like_dom_sf"/>
</dbReference>
<keyword evidence="2" id="KW-0349">Heme</keyword>
<dbReference type="Pfam" id="PF13442">
    <property type="entry name" value="Cytochrome_CBB3"/>
    <property type="match status" value="1"/>
</dbReference>
<dbReference type="SUPFAM" id="SSF46626">
    <property type="entry name" value="Cytochrome c"/>
    <property type="match status" value="1"/>
</dbReference>
<name>A0ABT7LFG9_9BURK</name>
<dbReference type="InterPro" id="IPR002323">
    <property type="entry name" value="Cyt_CIE"/>
</dbReference>
<reference evidence="7 8" key="1">
    <citation type="submission" date="2023-06" db="EMBL/GenBank/DDBJ databases">
        <title>Pelomonas sp. APW6 16S ribosomal RNA gene genome sequencing and assembly.</title>
        <authorList>
            <person name="Woo H."/>
        </authorList>
    </citation>
    <scope>NUCLEOTIDE SEQUENCE [LARGE SCALE GENOMIC DNA]</scope>
    <source>
        <strain evidence="7 8">APW6</strain>
    </source>
</reference>
<keyword evidence="5" id="KW-0408">Iron</keyword>
<comment type="caution">
    <text evidence="7">The sequence shown here is derived from an EMBL/GenBank/DDBJ whole genome shotgun (WGS) entry which is preliminary data.</text>
</comment>
<organism evidence="7 8">
    <name type="scientific">Roseateles subflavus</name>
    <dbReference type="NCBI Taxonomy" id="3053353"/>
    <lineage>
        <taxon>Bacteria</taxon>
        <taxon>Pseudomonadati</taxon>
        <taxon>Pseudomonadota</taxon>
        <taxon>Betaproteobacteria</taxon>
        <taxon>Burkholderiales</taxon>
        <taxon>Sphaerotilaceae</taxon>
        <taxon>Roseateles</taxon>
    </lineage>
</organism>
<sequence>MGKTWPSVLSALGVVAATVLLVLLGLRERAPAAPGPAEVARAERARPADARLAQRYEQACVLCHARADSGAPLSHHAPSWEARLARGLPALVQSVQNGKGGMPAGGLCADCSPQDYDSLTRFMSGPTP</sequence>
<evidence type="ECO:0000256" key="3">
    <source>
        <dbReference type="ARBA" id="ARBA00022723"/>
    </source>
</evidence>
<feature type="domain" description="Cytochrome c" evidence="6">
    <location>
        <begin position="49"/>
        <end position="123"/>
    </location>
</feature>
<keyword evidence="4" id="KW-0249">Electron transport</keyword>
<accession>A0ABT7LFG9</accession>
<dbReference type="RefSeq" id="WP_285981722.1">
    <property type="nucleotide sequence ID" value="NZ_JASVDS010000002.1"/>
</dbReference>
<evidence type="ECO:0000256" key="4">
    <source>
        <dbReference type="ARBA" id="ARBA00022982"/>
    </source>
</evidence>
<dbReference type="EMBL" id="JASVDS010000002">
    <property type="protein sequence ID" value="MDL5031594.1"/>
    <property type="molecule type" value="Genomic_DNA"/>
</dbReference>
<protein>
    <submittedName>
        <fullName evidence="7">C-type cytochrome</fullName>
    </submittedName>
</protein>
<dbReference type="Gene3D" id="1.10.760.10">
    <property type="entry name" value="Cytochrome c-like domain"/>
    <property type="match status" value="1"/>
</dbReference>
<keyword evidence="3" id="KW-0479">Metal-binding</keyword>
<evidence type="ECO:0000313" key="7">
    <source>
        <dbReference type="EMBL" id="MDL5031594.1"/>
    </source>
</evidence>
<evidence type="ECO:0000256" key="1">
    <source>
        <dbReference type="ARBA" id="ARBA00022448"/>
    </source>
</evidence>
<dbReference type="InterPro" id="IPR009056">
    <property type="entry name" value="Cyt_c-like_dom"/>
</dbReference>
<keyword evidence="1" id="KW-0813">Transport</keyword>
<evidence type="ECO:0000259" key="6">
    <source>
        <dbReference type="Pfam" id="PF13442"/>
    </source>
</evidence>
<keyword evidence="8" id="KW-1185">Reference proteome</keyword>
<dbReference type="PANTHER" id="PTHR40942">
    <property type="match status" value="1"/>
</dbReference>